<feature type="compositionally biased region" description="Low complexity" evidence="1">
    <location>
        <begin position="66"/>
        <end position="76"/>
    </location>
</feature>
<proteinExistence type="predicted"/>
<evidence type="ECO:0000256" key="1">
    <source>
        <dbReference type="SAM" id="MobiDB-lite"/>
    </source>
</evidence>
<accession>A0ABP7C9W9</accession>
<gene>
    <name evidence="2" type="ORF">GCM10022224_056550</name>
</gene>
<comment type="caution">
    <text evidence="2">The sequence shown here is derived from an EMBL/GenBank/DDBJ whole genome shotgun (WGS) entry which is preliminary data.</text>
</comment>
<name>A0ABP7C9W9_9ACTN</name>
<evidence type="ECO:0000313" key="3">
    <source>
        <dbReference type="Proteomes" id="UP001500902"/>
    </source>
</evidence>
<reference evidence="3" key="1">
    <citation type="journal article" date="2019" name="Int. J. Syst. Evol. Microbiol.">
        <title>The Global Catalogue of Microorganisms (GCM) 10K type strain sequencing project: providing services to taxonomists for standard genome sequencing and annotation.</title>
        <authorList>
            <consortium name="The Broad Institute Genomics Platform"/>
            <consortium name="The Broad Institute Genome Sequencing Center for Infectious Disease"/>
            <person name="Wu L."/>
            <person name="Ma J."/>
        </authorList>
    </citation>
    <scope>NUCLEOTIDE SEQUENCE [LARGE SCALE GENOMIC DNA]</scope>
    <source>
        <strain evidence="3">JCM 16904</strain>
    </source>
</reference>
<evidence type="ECO:0000313" key="2">
    <source>
        <dbReference type="EMBL" id="GAA3684546.1"/>
    </source>
</evidence>
<dbReference type="RefSeq" id="WP_344884583.1">
    <property type="nucleotide sequence ID" value="NZ_BAAAZP010000101.1"/>
</dbReference>
<feature type="region of interest" description="Disordered" evidence="1">
    <location>
        <begin position="47"/>
        <end position="96"/>
    </location>
</feature>
<sequence>MSAMPGTAPYAQALAHARQSLGDDFERLDAHQRERLIASGEAFFGADLPGVTASPPARVGAGGRGRAPVRAGHAPAIRSRRCAAPPAGSPIRPERP</sequence>
<organism evidence="2 3">
    <name type="scientific">Nonomuraea antimicrobica</name>
    <dbReference type="NCBI Taxonomy" id="561173"/>
    <lineage>
        <taxon>Bacteria</taxon>
        <taxon>Bacillati</taxon>
        <taxon>Actinomycetota</taxon>
        <taxon>Actinomycetes</taxon>
        <taxon>Streptosporangiales</taxon>
        <taxon>Streptosporangiaceae</taxon>
        <taxon>Nonomuraea</taxon>
    </lineage>
</organism>
<dbReference type="Proteomes" id="UP001500902">
    <property type="component" value="Unassembled WGS sequence"/>
</dbReference>
<keyword evidence="3" id="KW-1185">Reference proteome</keyword>
<protein>
    <submittedName>
        <fullName evidence="2">Uncharacterized protein</fullName>
    </submittedName>
</protein>
<dbReference type="EMBL" id="BAAAZP010000101">
    <property type="protein sequence ID" value="GAA3684546.1"/>
    <property type="molecule type" value="Genomic_DNA"/>
</dbReference>